<name>A0A2K8UCH0_9GAMM</name>
<keyword evidence="1" id="KW-0328">Glycosyltransferase</keyword>
<keyword evidence="2" id="KW-0808">Transferase</keyword>
<organism evidence="4 5">
    <name type="scientific">Candidatus Thiodictyon syntrophicum</name>
    <dbReference type="NCBI Taxonomy" id="1166950"/>
    <lineage>
        <taxon>Bacteria</taxon>
        <taxon>Pseudomonadati</taxon>
        <taxon>Pseudomonadota</taxon>
        <taxon>Gammaproteobacteria</taxon>
        <taxon>Chromatiales</taxon>
        <taxon>Chromatiaceae</taxon>
        <taxon>Thiodictyon</taxon>
    </lineage>
</organism>
<dbReference type="EMBL" id="CP020370">
    <property type="protein sequence ID" value="AUB83290.1"/>
    <property type="molecule type" value="Genomic_DNA"/>
</dbReference>
<reference evidence="4 5" key="1">
    <citation type="submission" date="2017-03" db="EMBL/GenBank/DDBJ databases">
        <title>Complete genome sequence of Candidatus 'Thiodictyon syntrophicum' sp. nov. strain Cad16T, a photolithoautotroph purple sulfur bacterium isolated from an alpine meromictic lake.</title>
        <authorList>
            <person name="Luedin S.M."/>
            <person name="Pothier J.F."/>
            <person name="Danza F."/>
            <person name="Storelli N."/>
            <person name="Wittwer M."/>
            <person name="Tonolla M."/>
        </authorList>
    </citation>
    <scope>NUCLEOTIDE SEQUENCE [LARGE SCALE GENOMIC DNA]</scope>
    <source>
        <strain evidence="4 5">Cad16T</strain>
    </source>
</reference>
<sequence>MLQDLRWLRHYLRVRLIGWVRQRRNRPPQTDELLFVVQETARGWIMETICKNLCAHYPGRARLHYPAAPHEPLPAAAAYFFVHQNEAIAALARDPNVWRGVRLVQYTHPSHESTVVRAAEIVYALNHQSRVLTMNSRAREALIASGVRPERVATLVGASDPERFRPHQRPGTGVVGLSCAYYPRKNPEMMAAVVRAMPDLHFILIGKDWEQWDGFAALLACPNFEYLTIPYADYPAAYARMDVFLSTSALEGGPIPLIEGMMCNLVPVVSDTGFAPDIIRHGENGYLFPVDADAQQVAGLIRQALANPCDVAATATHLSWQAMALELHRQVTDSRP</sequence>
<feature type="domain" description="Glycosyl transferase family 1" evidence="3">
    <location>
        <begin position="185"/>
        <end position="308"/>
    </location>
</feature>
<dbReference type="CDD" id="cd03801">
    <property type="entry name" value="GT4_PimA-like"/>
    <property type="match status" value="1"/>
</dbReference>
<dbReference type="Proteomes" id="UP000232638">
    <property type="component" value="Chromosome"/>
</dbReference>
<evidence type="ECO:0000313" key="5">
    <source>
        <dbReference type="Proteomes" id="UP000232638"/>
    </source>
</evidence>
<dbReference type="GO" id="GO:1901135">
    <property type="term" value="P:carbohydrate derivative metabolic process"/>
    <property type="evidence" value="ECO:0007669"/>
    <property type="project" value="UniProtKB-ARBA"/>
</dbReference>
<dbReference type="PANTHER" id="PTHR12526:SF510">
    <property type="entry name" value="D-INOSITOL 3-PHOSPHATE GLYCOSYLTRANSFERASE"/>
    <property type="match status" value="1"/>
</dbReference>
<proteinExistence type="predicted"/>
<accession>A0A2K8UCH0</accession>
<dbReference type="KEGG" id="tsy:THSYN_21645"/>
<dbReference type="OrthoDB" id="9775208at2"/>
<dbReference type="RefSeq" id="WP_100920979.1">
    <property type="nucleotide sequence ID" value="NZ_CP020370.1"/>
</dbReference>
<evidence type="ECO:0000256" key="1">
    <source>
        <dbReference type="ARBA" id="ARBA00022676"/>
    </source>
</evidence>
<dbReference type="SUPFAM" id="SSF53756">
    <property type="entry name" value="UDP-Glycosyltransferase/glycogen phosphorylase"/>
    <property type="match status" value="1"/>
</dbReference>
<dbReference type="GO" id="GO:0016757">
    <property type="term" value="F:glycosyltransferase activity"/>
    <property type="evidence" value="ECO:0007669"/>
    <property type="project" value="UniProtKB-KW"/>
</dbReference>
<keyword evidence="5" id="KW-1185">Reference proteome</keyword>
<protein>
    <recommendedName>
        <fullName evidence="3">Glycosyl transferase family 1 domain-containing protein</fullName>
    </recommendedName>
</protein>
<dbReference type="AlphaFoldDB" id="A0A2K8UCH0"/>
<evidence type="ECO:0000313" key="4">
    <source>
        <dbReference type="EMBL" id="AUB83290.1"/>
    </source>
</evidence>
<dbReference type="Pfam" id="PF00534">
    <property type="entry name" value="Glycos_transf_1"/>
    <property type="match status" value="1"/>
</dbReference>
<evidence type="ECO:0000259" key="3">
    <source>
        <dbReference type="Pfam" id="PF00534"/>
    </source>
</evidence>
<evidence type="ECO:0000256" key="2">
    <source>
        <dbReference type="ARBA" id="ARBA00022679"/>
    </source>
</evidence>
<dbReference type="InterPro" id="IPR001296">
    <property type="entry name" value="Glyco_trans_1"/>
</dbReference>
<dbReference type="Gene3D" id="3.40.50.2000">
    <property type="entry name" value="Glycogen Phosphorylase B"/>
    <property type="match status" value="1"/>
</dbReference>
<gene>
    <name evidence="4" type="ORF">THSYN_21645</name>
</gene>
<dbReference type="PANTHER" id="PTHR12526">
    <property type="entry name" value="GLYCOSYLTRANSFERASE"/>
    <property type="match status" value="1"/>
</dbReference>